<comment type="caution">
    <text evidence="2">The sequence shown here is derived from an EMBL/GenBank/DDBJ whole genome shotgun (WGS) entry which is preliminary data.</text>
</comment>
<dbReference type="Gene3D" id="3.40.960.10">
    <property type="entry name" value="VSR Endonuclease"/>
    <property type="match status" value="1"/>
</dbReference>
<evidence type="ECO:0000313" key="3">
    <source>
        <dbReference type="Proteomes" id="UP001165283"/>
    </source>
</evidence>
<dbReference type="SUPFAM" id="SSF52980">
    <property type="entry name" value="Restriction endonuclease-like"/>
    <property type="match status" value="1"/>
</dbReference>
<feature type="domain" description="DUF559" evidence="1">
    <location>
        <begin position="25"/>
        <end position="89"/>
    </location>
</feature>
<dbReference type="InterPro" id="IPR011335">
    <property type="entry name" value="Restrct_endonuc-II-like"/>
</dbReference>
<organism evidence="2 3">
    <name type="scientific">Pseudonocardia humida</name>
    <dbReference type="NCBI Taxonomy" id="2800819"/>
    <lineage>
        <taxon>Bacteria</taxon>
        <taxon>Bacillati</taxon>
        <taxon>Actinomycetota</taxon>
        <taxon>Actinomycetes</taxon>
        <taxon>Pseudonocardiales</taxon>
        <taxon>Pseudonocardiaceae</taxon>
        <taxon>Pseudonocardia</taxon>
    </lineage>
</organism>
<evidence type="ECO:0000313" key="2">
    <source>
        <dbReference type="EMBL" id="MCO1656537.1"/>
    </source>
</evidence>
<sequence length="95" mass="10904">METRLRLVLVLGDPPRPQAQWPVWLDLAYPDERIGVEHDGAAHLRPDAVLRDIGRHTAPLDQGWHVFRYTRDDVRHRPDLVVAQVGRALARARCT</sequence>
<accession>A0ABT1A0K6</accession>
<protein>
    <submittedName>
        <fullName evidence="2">DUF559 domain-containing protein</fullName>
    </submittedName>
</protein>
<gene>
    <name evidence="2" type="ORF">KDL28_15885</name>
</gene>
<dbReference type="EMBL" id="JAGSOV010000035">
    <property type="protein sequence ID" value="MCO1656537.1"/>
    <property type="molecule type" value="Genomic_DNA"/>
</dbReference>
<dbReference type="Proteomes" id="UP001165283">
    <property type="component" value="Unassembled WGS sequence"/>
</dbReference>
<dbReference type="InterPro" id="IPR007569">
    <property type="entry name" value="DUF559"/>
</dbReference>
<dbReference type="RefSeq" id="WP_252439351.1">
    <property type="nucleotide sequence ID" value="NZ_JAGSOV010000035.1"/>
</dbReference>
<dbReference type="Pfam" id="PF04480">
    <property type="entry name" value="DUF559"/>
    <property type="match status" value="1"/>
</dbReference>
<name>A0ABT1A0K6_9PSEU</name>
<evidence type="ECO:0000259" key="1">
    <source>
        <dbReference type="Pfam" id="PF04480"/>
    </source>
</evidence>
<proteinExistence type="predicted"/>
<keyword evidence="3" id="KW-1185">Reference proteome</keyword>
<reference evidence="2" key="1">
    <citation type="submission" date="2021-04" db="EMBL/GenBank/DDBJ databases">
        <title>Pseudonocardia sp. nov., isolated from sandy soil of mangrove forest.</title>
        <authorList>
            <person name="Zan Z."/>
            <person name="Huang R."/>
            <person name="Liu W."/>
        </authorList>
    </citation>
    <scope>NUCLEOTIDE SEQUENCE</scope>
    <source>
        <strain evidence="2">S2-4</strain>
    </source>
</reference>